<gene>
    <name evidence="2" type="ORF">NPRO_25170</name>
</gene>
<reference evidence="2" key="1">
    <citation type="journal article" name="DNA Res.">
        <title>The physiological potential of anammox bacteria as revealed by their core genome structure.</title>
        <authorList>
            <person name="Okubo T."/>
            <person name="Toyoda A."/>
            <person name="Fukuhara K."/>
            <person name="Uchiyama I."/>
            <person name="Harigaya Y."/>
            <person name="Kuroiwa M."/>
            <person name="Suzuki T."/>
            <person name="Murakami Y."/>
            <person name="Suwa Y."/>
            <person name="Takami H."/>
        </authorList>
    </citation>
    <scope>NUCLEOTIDE SEQUENCE</scope>
    <source>
        <strain evidence="2">317325-2</strain>
    </source>
</reference>
<feature type="domain" description="Adaptor protein ClpS core" evidence="1">
    <location>
        <begin position="3"/>
        <end position="59"/>
    </location>
</feature>
<proteinExistence type="predicted"/>
<evidence type="ECO:0000313" key="3">
    <source>
        <dbReference type="Proteomes" id="UP000662873"/>
    </source>
</evidence>
<dbReference type="InterPro" id="IPR003769">
    <property type="entry name" value="ClpS_core"/>
</dbReference>
<dbReference type="Pfam" id="PF02617">
    <property type="entry name" value="ClpS"/>
    <property type="match status" value="1"/>
</dbReference>
<dbReference type="GO" id="GO:0030163">
    <property type="term" value="P:protein catabolic process"/>
    <property type="evidence" value="ECO:0007669"/>
    <property type="project" value="InterPro"/>
</dbReference>
<dbReference type="Gene3D" id="3.30.1390.10">
    <property type="match status" value="1"/>
</dbReference>
<keyword evidence="2" id="KW-0378">Hydrolase</keyword>
<dbReference type="SUPFAM" id="SSF54736">
    <property type="entry name" value="ClpS-like"/>
    <property type="match status" value="1"/>
</dbReference>
<dbReference type="GO" id="GO:0006508">
    <property type="term" value="P:proteolysis"/>
    <property type="evidence" value="ECO:0007669"/>
    <property type="project" value="UniProtKB-KW"/>
</dbReference>
<dbReference type="Proteomes" id="UP000662873">
    <property type="component" value="Chromosome"/>
</dbReference>
<dbReference type="AlphaFoldDB" id="A0A809RYA6"/>
<accession>A0A809RYA6</accession>
<organism evidence="2 3">
    <name type="scientific">Candidatus Nitrosymbiomonas proteolyticus</name>
    <dbReference type="NCBI Taxonomy" id="2608984"/>
    <lineage>
        <taxon>Bacteria</taxon>
        <taxon>Bacillati</taxon>
        <taxon>Armatimonadota</taxon>
        <taxon>Armatimonadota incertae sedis</taxon>
        <taxon>Candidatus Nitrosymbiomonas</taxon>
    </lineage>
</organism>
<keyword evidence="2" id="KW-0645">Protease</keyword>
<evidence type="ECO:0000259" key="1">
    <source>
        <dbReference type="Pfam" id="PF02617"/>
    </source>
</evidence>
<name>A0A809RYA6_9BACT</name>
<sequence>MTVFNNEYNTYDEVINILMAATSCSFEEACIETWEIDHLGRSVVHYASEQECEHVAGVIRTIGIQVSVGREP</sequence>
<dbReference type="KEGG" id="npy:NPRO_25170"/>
<protein>
    <submittedName>
        <fullName evidence="2">ATP-dependent Clp protease adaptor protein ClpS</fullName>
    </submittedName>
</protein>
<evidence type="ECO:0000313" key="2">
    <source>
        <dbReference type="EMBL" id="BBO24922.1"/>
    </source>
</evidence>
<dbReference type="EMBL" id="AP021858">
    <property type="protein sequence ID" value="BBO24922.1"/>
    <property type="molecule type" value="Genomic_DNA"/>
</dbReference>
<dbReference type="GO" id="GO:0008233">
    <property type="term" value="F:peptidase activity"/>
    <property type="evidence" value="ECO:0007669"/>
    <property type="project" value="UniProtKB-KW"/>
</dbReference>
<dbReference type="InterPro" id="IPR014719">
    <property type="entry name" value="Ribosomal_bL12_C/ClpS-like"/>
</dbReference>